<sequence>MSASTCRVALLGVGCVGVVWLLGGWGGPRVTEVVSAGAFFVLGVSALAVSGVAARRSHGRRRIAMVLLAAGLAGWVIGDAVSNYQRLWLQDVLPFPSLADAGYLALPIAVGAAVLVLPIGHAGTFRTRLLLDGVIVAGSVFLVSWVVVLRRAADGERVGLLAEAAALAYPLLDVAVVTIIIVLLIVARPGRRATLALLLAGILLMAASNIVLFYLMVRNAYERGDALDAGWVASLVCFGLAATYNWGHSPADSDVLEAPSRLGTWLPYVPLVLAAVAGSVYLFDSTAAVVLVVAFGLVAAILSRQFLALNQNRQLATALAQQVSRDGLTGLLNRRRLVDRIDEALHANRRPSSLAVLSISVDHFRLVNDDLGRSVGDAVLIQIAERLTSCVPVADCVARLDGDEFAVFVEDLGTTPDAAARKVLEAFDSPFTVGDVDVTLRPSIGVGIASQAGDLDGEALLNRADTAMRIAKAERVSAIRICDTASASPSGDRPQQVVVDQPGPEGDLVPAQAIGLLRRAIEQDALTVVYQPQFSLPEHRITGVEALVRWPQPDGTVLLPDRFLPLARRHGLMSALGDVVVRRALNDAELWHRFGFDVPVAVNTPATSLTDAHFGSRLASTVEAHGLPASAFVVELTEDFALTDMDRVHTVLNLLRDKGIRVSIDDFGTAYSALNYLRDLPFDELKLDQTFISPLVREPRAAAIVEAVIALAHQLGVAVVAEGVEDADTAQRLTEYGCDTAQGYFFSPPLGFDQLLAFLAENRQLARDGVDLATPTH</sequence>
<dbReference type="CDD" id="cd01948">
    <property type="entry name" value="EAL"/>
    <property type="match status" value="1"/>
</dbReference>
<feature type="domain" description="GGDEF" evidence="3">
    <location>
        <begin position="352"/>
        <end position="484"/>
    </location>
</feature>
<dbReference type="RefSeq" id="WP_255060996.1">
    <property type="nucleotide sequence ID" value="NZ_JANDBD010000006.1"/>
</dbReference>
<gene>
    <name evidence="4" type="ORF">NM203_15950</name>
</gene>
<name>A0ABT1M3F0_9MYCO</name>
<reference evidence="4 5" key="1">
    <citation type="submission" date="2022-06" db="EMBL/GenBank/DDBJ databases">
        <title>Mycolicibacterium sp. CAU 1645 isolated from seawater.</title>
        <authorList>
            <person name="Kim W."/>
        </authorList>
    </citation>
    <scope>NUCLEOTIDE SEQUENCE [LARGE SCALE GENOMIC DNA]</scope>
    <source>
        <strain evidence="4 5">CAU 1645</strain>
    </source>
</reference>
<dbReference type="PROSITE" id="PS50887">
    <property type="entry name" value="GGDEF"/>
    <property type="match status" value="1"/>
</dbReference>
<feature type="transmembrane region" description="Helical" evidence="1">
    <location>
        <begin position="289"/>
        <end position="307"/>
    </location>
</feature>
<dbReference type="Proteomes" id="UP001651690">
    <property type="component" value="Unassembled WGS sequence"/>
</dbReference>
<comment type="caution">
    <text evidence="4">The sequence shown here is derived from an EMBL/GenBank/DDBJ whole genome shotgun (WGS) entry which is preliminary data.</text>
</comment>
<dbReference type="PANTHER" id="PTHR33121">
    <property type="entry name" value="CYCLIC DI-GMP PHOSPHODIESTERASE PDEF"/>
    <property type="match status" value="1"/>
</dbReference>
<keyword evidence="1" id="KW-0472">Membrane</keyword>
<dbReference type="Pfam" id="PF00990">
    <property type="entry name" value="GGDEF"/>
    <property type="match status" value="1"/>
</dbReference>
<dbReference type="InterPro" id="IPR001633">
    <property type="entry name" value="EAL_dom"/>
</dbReference>
<feature type="transmembrane region" description="Helical" evidence="1">
    <location>
        <begin position="194"/>
        <end position="217"/>
    </location>
</feature>
<dbReference type="SUPFAM" id="SSF55073">
    <property type="entry name" value="Nucleotide cyclase"/>
    <property type="match status" value="1"/>
</dbReference>
<dbReference type="InterPro" id="IPR035919">
    <property type="entry name" value="EAL_sf"/>
</dbReference>
<dbReference type="PROSITE" id="PS50883">
    <property type="entry name" value="EAL"/>
    <property type="match status" value="1"/>
</dbReference>
<organism evidence="4 5">
    <name type="scientific">Mycolicibacterium arenosum</name>
    <dbReference type="NCBI Taxonomy" id="2952157"/>
    <lineage>
        <taxon>Bacteria</taxon>
        <taxon>Bacillati</taxon>
        <taxon>Actinomycetota</taxon>
        <taxon>Actinomycetes</taxon>
        <taxon>Mycobacteriales</taxon>
        <taxon>Mycobacteriaceae</taxon>
        <taxon>Mycolicibacterium</taxon>
    </lineage>
</organism>
<evidence type="ECO:0000313" key="5">
    <source>
        <dbReference type="Proteomes" id="UP001651690"/>
    </source>
</evidence>
<feature type="transmembrane region" description="Helical" evidence="1">
    <location>
        <begin position="33"/>
        <end position="54"/>
    </location>
</feature>
<dbReference type="Gene3D" id="3.20.20.450">
    <property type="entry name" value="EAL domain"/>
    <property type="match status" value="1"/>
</dbReference>
<feature type="transmembrane region" description="Helical" evidence="1">
    <location>
        <begin position="101"/>
        <end position="122"/>
    </location>
</feature>
<dbReference type="InterPro" id="IPR029787">
    <property type="entry name" value="Nucleotide_cyclase"/>
</dbReference>
<proteinExistence type="predicted"/>
<dbReference type="PANTHER" id="PTHR33121:SF70">
    <property type="entry name" value="SIGNALING PROTEIN YKOW"/>
    <property type="match status" value="1"/>
</dbReference>
<dbReference type="SMART" id="SM00267">
    <property type="entry name" value="GGDEF"/>
    <property type="match status" value="1"/>
</dbReference>
<keyword evidence="1" id="KW-1133">Transmembrane helix</keyword>
<keyword evidence="5" id="KW-1185">Reference proteome</keyword>
<dbReference type="InterPro" id="IPR043128">
    <property type="entry name" value="Rev_trsase/Diguanyl_cyclase"/>
</dbReference>
<dbReference type="InterPro" id="IPR050706">
    <property type="entry name" value="Cyclic-di-GMP_PDE-like"/>
</dbReference>
<feature type="domain" description="EAL" evidence="2">
    <location>
        <begin position="510"/>
        <end position="763"/>
    </location>
</feature>
<dbReference type="SMART" id="SM00052">
    <property type="entry name" value="EAL"/>
    <property type="match status" value="1"/>
</dbReference>
<evidence type="ECO:0000313" key="4">
    <source>
        <dbReference type="EMBL" id="MCP9273683.1"/>
    </source>
</evidence>
<feature type="transmembrane region" description="Helical" evidence="1">
    <location>
        <begin position="63"/>
        <end position="81"/>
    </location>
</feature>
<evidence type="ECO:0000259" key="2">
    <source>
        <dbReference type="PROSITE" id="PS50883"/>
    </source>
</evidence>
<accession>A0ABT1M3F0</accession>
<dbReference type="InterPro" id="IPR000160">
    <property type="entry name" value="GGDEF_dom"/>
</dbReference>
<dbReference type="SUPFAM" id="SSF141868">
    <property type="entry name" value="EAL domain-like"/>
    <property type="match status" value="1"/>
</dbReference>
<keyword evidence="1" id="KW-0812">Transmembrane</keyword>
<dbReference type="Pfam" id="PF00563">
    <property type="entry name" value="EAL"/>
    <property type="match status" value="1"/>
</dbReference>
<evidence type="ECO:0000256" key="1">
    <source>
        <dbReference type="SAM" id="Phobius"/>
    </source>
</evidence>
<feature type="transmembrane region" description="Helical" evidence="1">
    <location>
        <begin position="7"/>
        <end position="27"/>
    </location>
</feature>
<feature type="transmembrane region" description="Helical" evidence="1">
    <location>
        <begin position="167"/>
        <end position="187"/>
    </location>
</feature>
<dbReference type="EMBL" id="JANDBD010000006">
    <property type="protein sequence ID" value="MCP9273683.1"/>
    <property type="molecule type" value="Genomic_DNA"/>
</dbReference>
<dbReference type="Gene3D" id="3.30.70.270">
    <property type="match status" value="1"/>
</dbReference>
<protein>
    <submittedName>
        <fullName evidence="4">Bifunctional diguanylate cyclase/phosphodiesterase</fullName>
    </submittedName>
</protein>
<feature type="transmembrane region" description="Helical" evidence="1">
    <location>
        <begin position="266"/>
        <end position="283"/>
    </location>
</feature>
<evidence type="ECO:0000259" key="3">
    <source>
        <dbReference type="PROSITE" id="PS50887"/>
    </source>
</evidence>
<dbReference type="NCBIfam" id="TIGR00254">
    <property type="entry name" value="GGDEF"/>
    <property type="match status" value="1"/>
</dbReference>
<dbReference type="CDD" id="cd01949">
    <property type="entry name" value="GGDEF"/>
    <property type="match status" value="1"/>
</dbReference>
<feature type="transmembrane region" description="Helical" evidence="1">
    <location>
        <begin position="129"/>
        <end position="147"/>
    </location>
</feature>